<dbReference type="NCBIfam" id="TIGR02727">
    <property type="entry name" value="MTHFS_bact"/>
    <property type="match status" value="1"/>
</dbReference>
<name>A0A2G3PS98_WILMA</name>
<dbReference type="InterPro" id="IPR002698">
    <property type="entry name" value="FTHF_cligase"/>
</dbReference>
<dbReference type="PANTHER" id="PTHR23407">
    <property type="entry name" value="ATPASE INHIBITOR/5-FORMYLTETRAHYDROFOLATE CYCLO-LIGASE"/>
    <property type="match status" value="1"/>
</dbReference>
<keyword evidence="5" id="KW-0479">Metal-binding</keyword>
<feature type="binding site" evidence="4">
    <location>
        <begin position="3"/>
        <end position="7"/>
    </location>
    <ligand>
        <name>ATP</name>
        <dbReference type="ChEBI" id="CHEBI:30616"/>
    </ligand>
</feature>
<keyword evidence="5" id="KW-0460">Magnesium</keyword>
<sequence>MDKATWRKLALERRDSLSPQVKASLDASIVTWIANLPEGGPRVGPGAVIAAYVPIGSEPGTTAMLEVLREGGFRVLLPKVTAGPPAPLRWAWYDGPESLHERRFGLLEPSEDGASPDALGDAALILVPALSVDRHGIRLGRGAGYYDRSIPEVDTDKLVAVVFDDELVDELPSDDFDVRMGWSLTPGEGFRRLGTS</sequence>
<dbReference type="InterPro" id="IPR024185">
    <property type="entry name" value="FTHF_cligase-like_sf"/>
</dbReference>
<evidence type="ECO:0000256" key="1">
    <source>
        <dbReference type="ARBA" id="ARBA00010638"/>
    </source>
</evidence>
<evidence type="ECO:0000313" key="7">
    <source>
        <dbReference type="Proteomes" id="UP000225108"/>
    </source>
</evidence>
<evidence type="ECO:0000256" key="4">
    <source>
        <dbReference type="PIRSR" id="PIRSR006806-1"/>
    </source>
</evidence>
<dbReference type="GO" id="GO:0009396">
    <property type="term" value="P:folic acid-containing compound biosynthetic process"/>
    <property type="evidence" value="ECO:0007669"/>
    <property type="project" value="TreeGrafter"/>
</dbReference>
<dbReference type="GO" id="GO:0046872">
    <property type="term" value="F:metal ion binding"/>
    <property type="evidence" value="ECO:0007669"/>
    <property type="project" value="UniProtKB-KW"/>
</dbReference>
<organism evidence="6 7">
    <name type="scientific">Williamsia marianensis</name>
    <dbReference type="NCBI Taxonomy" id="85044"/>
    <lineage>
        <taxon>Bacteria</taxon>
        <taxon>Bacillati</taxon>
        <taxon>Actinomycetota</taxon>
        <taxon>Actinomycetes</taxon>
        <taxon>Mycobacteriales</taxon>
        <taxon>Nocardiaceae</taxon>
        <taxon>Williamsia</taxon>
    </lineage>
</organism>
<feature type="binding site" evidence="4">
    <location>
        <position position="53"/>
    </location>
    <ligand>
        <name>substrate</name>
    </ligand>
</feature>
<dbReference type="PANTHER" id="PTHR23407:SF1">
    <property type="entry name" value="5-FORMYLTETRAHYDROFOLATE CYCLO-LIGASE"/>
    <property type="match status" value="1"/>
</dbReference>
<comment type="cofactor">
    <cofactor evidence="5">
        <name>Mg(2+)</name>
        <dbReference type="ChEBI" id="CHEBI:18420"/>
    </cofactor>
</comment>
<evidence type="ECO:0000256" key="5">
    <source>
        <dbReference type="RuleBase" id="RU361279"/>
    </source>
</evidence>
<comment type="caution">
    <text evidence="6">The sequence shown here is derived from an EMBL/GenBank/DDBJ whole genome shotgun (WGS) entry which is preliminary data.</text>
</comment>
<keyword evidence="6" id="KW-0436">Ligase</keyword>
<feature type="binding site" evidence="4">
    <location>
        <position position="58"/>
    </location>
    <ligand>
        <name>substrate</name>
    </ligand>
</feature>
<protein>
    <recommendedName>
        <fullName evidence="5">5-formyltetrahydrofolate cyclo-ligase</fullName>
        <ecNumber evidence="5">6.3.3.2</ecNumber>
    </recommendedName>
</protein>
<dbReference type="AlphaFoldDB" id="A0A2G3PS98"/>
<proteinExistence type="inferred from homology"/>
<comment type="similarity">
    <text evidence="1 5">Belongs to the 5-formyltetrahydrofolate cyclo-ligase family.</text>
</comment>
<dbReference type="PIRSF" id="PIRSF006806">
    <property type="entry name" value="FTHF_cligase"/>
    <property type="match status" value="1"/>
</dbReference>
<reference evidence="6 7" key="1">
    <citation type="submission" date="2017-10" db="EMBL/GenBank/DDBJ databases">
        <title>The draft genome sequence of Williamsia sp. BULT 1.1 isolated from the semi-arid grassland soils from South Africa.</title>
        <authorList>
            <person name="Kabwe M.H."/>
            <person name="Govender N."/>
            <person name="Mutseka Lunga P."/>
            <person name="Vikram S."/>
            <person name="Makhalanyane T.P."/>
        </authorList>
    </citation>
    <scope>NUCLEOTIDE SEQUENCE [LARGE SCALE GENOMIC DNA]</scope>
    <source>
        <strain evidence="6 7">BULT 1.1</strain>
    </source>
</reference>
<dbReference type="GO" id="GO:0005524">
    <property type="term" value="F:ATP binding"/>
    <property type="evidence" value="ECO:0007669"/>
    <property type="project" value="UniProtKB-KW"/>
</dbReference>
<dbReference type="InterPro" id="IPR037171">
    <property type="entry name" value="NagB/RpiA_transferase-like"/>
</dbReference>
<comment type="catalytic activity">
    <reaction evidence="5">
        <text>(6S)-5-formyl-5,6,7,8-tetrahydrofolate + ATP = (6R)-5,10-methenyltetrahydrofolate + ADP + phosphate</text>
        <dbReference type="Rhea" id="RHEA:10488"/>
        <dbReference type="ChEBI" id="CHEBI:30616"/>
        <dbReference type="ChEBI" id="CHEBI:43474"/>
        <dbReference type="ChEBI" id="CHEBI:57455"/>
        <dbReference type="ChEBI" id="CHEBI:57457"/>
        <dbReference type="ChEBI" id="CHEBI:456216"/>
        <dbReference type="EC" id="6.3.3.2"/>
    </reaction>
</comment>
<dbReference type="GO" id="GO:0035999">
    <property type="term" value="P:tetrahydrofolate interconversion"/>
    <property type="evidence" value="ECO:0007669"/>
    <property type="project" value="TreeGrafter"/>
</dbReference>
<feature type="binding site" evidence="4">
    <location>
        <begin position="138"/>
        <end position="146"/>
    </location>
    <ligand>
        <name>ATP</name>
        <dbReference type="ChEBI" id="CHEBI:30616"/>
    </ligand>
</feature>
<dbReference type="EC" id="6.3.3.2" evidence="5"/>
<accession>A0A2G3PS98</accession>
<dbReference type="Proteomes" id="UP000225108">
    <property type="component" value="Unassembled WGS sequence"/>
</dbReference>
<evidence type="ECO:0000256" key="2">
    <source>
        <dbReference type="ARBA" id="ARBA00022741"/>
    </source>
</evidence>
<dbReference type="EMBL" id="PEBD01000004">
    <property type="protein sequence ID" value="PHV68613.1"/>
    <property type="molecule type" value="Genomic_DNA"/>
</dbReference>
<dbReference type="SUPFAM" id="SSF100950">
    <property type="entry name" value="NagB/RpiA/CoA transferase-like"/>
    <property type="match status" value="1"/>
</dbReference>
<gene>
    <name evidence="6" type="ORF">CSW57_05330</name>
</gene>
<keyword evidence="3 4" id="KW-0067">ATP-binding</keyword>
<dbReference type="GO" id="GO:0030272">
    <property type="term" value="F:5-formyltetrahydrofolate cyclo-ligase activity"/>
    <property type="evidence" value="ECO:0007669"/>
    <property type="project" value="UniProtKB-EC"/>
</dbReference>
<dbReference type="Pfam" id="PF01812">
    <property type="entry name" value="5-FTHF_cyc-lig"/>
    <property type="match status" value="1"/>
</dbReference>
<evidence type="ECO:0000256" key="3">
    <source>
        <dbReference type="ARBA" id="ARBA00022840"/>
    </source>
</evidence>
<evidence type="ECO:0000313" key="6">
    <source>
        <dbReference type="EMBL" id="PHV68613.1"/>
    </source>
</evidence>
<dbReference type="Gene3D" id="3.40.50.10420">
    <property type="entry name" value="NagB/RpiA/CoA transferase-like"/>
    <property type="match status" value="1"/>
</dbReference>
<keyword evidence="2 4" id="KW-0547">Nucleotide-binding</keyword>